<feature type="region of interest" description="Disordered" evidence="1">
    <location>
        <begin position="199"/>
        <end position="229"/>
    </location>
</feature>
<dbReference type="InterPro" id="IPR045117">
    <property type="entry name" value="ATXN2-like"/>
</dbReference>
<dbReference type="Pfam" id="PF14438">
    <property type="entry name" value="SM-ATX"/>
    <property type="match status" value="1"/>
</dbReference>
<dbReference type="InterPro" id="IPR025852">
    <property type="entry name" value="SM_dom_ATX"/>
</dbReference>
<evidence type="ECO:0000256" key="1">
    <source>
        <dbReference type="SAM" id="MobiDB-lite"/>
    </source>
</evidence>
<dbReference type="GO" id="GO:0034063">
    <property type="term" value="P:stress granule assembly"/>
    <property type="evidence" value="ECO:0007669"/>
    <property type="project" value="TreeGrafter"/>
</dbReference>
<feature type="compositionally biased region" description="Basic and acidic residues" evidence="1">
    <location>
        <begin position="213"/>
        <end position="229"/>
    </location>
</feature>
<dbReference type="KEGG" id="mcha:111019035"/>
<evidence type="ECO:0000313" key="4">
    <source>
        <dbReference type="RefSeq" id="XP_022151013.1"/>
    </source>
</evidence>
<dbReference type="PANTHER" id="PTHR12854">
    <property type="entry name" value="ATAXIN 2-RELATED"/>
    <property type="match status" value="1"/>
</dbReference>
<dbReference type="AlphaFoldDB" id="A0A6J1DB05"/>
<dbReference type="GO" id="GO:0010494">
    <property type="term" value="C:cytoplasmic stress granule"/>
    <property type="evidence" value="ECO:0007669"/>
    <property type="project" value="TreeGrafter"/>
</dbReference>
<dbReference type="GeneID" id="111019035"/>
<evidence type="ECO:0000259" key="2">
    <source>
        <dbReference type="Pfam" id="PF14438"/>
    </source>
</evidence>
<name>A0A6J1DB05_MOMCH</name>
<keyword evidence="3" id="KW-1185">Reference proteome</keyword>
<reference evidence="4" key="1">
    <citation type="submission" date="2025-08" db="UniProtKB">
        <authorList>
            <consortium name="RefSeq"/>
        </authorList>
    </citation>
    <scope>IDENTIFICATION</scope>
    <source>
        <strain evidence="4">OHB3-1</strain>
    </source>
</reference>
<proteinExistence type="predicted"/>
<dbReference type="GO" id="GO:0003729">
    <property type="term" value="F:mRNA binding"/>
    <property type="evidence" value="ECO:0007669"/>
    <property type="project" value="TreeGrafter"/>
</dbReference>
<gene>
    <name evidence="4" type="primary">LOC111019035</name>
</gene>
<dbReference type="PANTHER" id="PTHR12854:SF12">
    <property type="entry name" value="POLYADENYLATE-BINDING PROTEIN INTERACTING PROTEIN"/>
    <property type="match status" value="1"/>
</dbReference>
<organism evidence="3 4">
    <name type="scientific">Momordica charantia</name>
    <name type="common">Bitter gourd</name>
    <name type="synonym">Balsam pear</name>
    <dbReference type="NCBI Taxonomy" id="3673"/>
    <lineage>
        <taxon>Eukaryota</taxon>
        <taxon>Viridiplantae</taxon>
        <taxon>Streptophyta</taxon>
        <taxon>Embryophyta</taxon>
        <taxon>Tracheophyta</taxon>
        <taxon>Spermatophyta</taxon>
        <taxon>Magnoliopsida</taxon>
        <taxon>eudicotyledons</taxon>
        <taxon>Gunneridae</taxon>
        <taxon>Pentapetalae</taxon>
        <taxon>rosids</taxon>
        <taxon>fabids</taxon>
        <taxon>Cucurbitales</taxon>
        <taxon>Cucurbitaceae</taxon>
        <taxon>Momordiceae</taxon>
        <taxon>Momordica</taxon>
    </lineage>
</organism>
<feature type="domain" description="Ataxin 2 SM" evidence="2">
    <location>
        <begin position="20"/>
        <end position="97"/>
    </location>
</feature>
<protein>
    <submittedName>
        <fullName evidence="4">Uncharacterized protein LOC111019035 isoform X1</fullName>
    </submittedName>
</protein>
<sequence>MGCRNRDFSEDETCSSTLSEALLFATMCLIGLPVEVHVKDGSVYSGIFHTACLDNEYGVVLKKARMTKKGKRNVNVDDGAVIDTLIVLSGDLVQVVATEVLLPAGSFSKSLVGYDNEAMANVPVSLLPTVEAKTCMESFKEGSQINQISSNLVQDQNGFAHGSVPTITGKHSDVRQLLRDNIESNQGDAQQKRERINCKKPEDATDAAINWRQDPDNQLKREKDDHSQEFDLHKGVNVDRVQSSISSEKPCIERPTSANTTPNAFSVGVSTSSLSSIDSSMDSCHSSITSTIDVASPHGSESNKSSKEFKLNPRAKLFSPSVANNMTASPATPVVANVAYISNSSPVVPVAVAQPEVEFSPFVPRSSVPPAKFVPYGNSIAGFGGNVAQFSQPMVGHVGTRTQPLRYVGQYPLQAGPTFGPPNSQAVMVGRFGQLVYVHPVSHDLAQGTTVVSPVSPCPLLTTQPAQYPKHQGTAAAQQALQFCVPPPFMASGHQPLAAVPNHIPILQPSFPLNRPMQMPGSNAFFSTKFT</sequence>
<accession>A0A6J1DB05</accession>
<evidence type="ECO:0000313" key="3">
    <source>
        <dbReference type="Proteomes" id="UP000504603"/>
    </source>
</evidence>
<dbReference type="RefSeq" id="XP_022151013.1">
    <property type="nucleotide sequence ID" value="XM_022295321.1"/>
</dbReference>
<dbReference type="Proteomes" id="UP000504603">
    <property type="component" value="Unplaced"/>
</dbReference>
<dbReference type="OrthoDB" id="2275718at2759"/>